<name>A0AAD7NF42_9AGAR</name>
<evidence type="ECO:0000256" key="1">
    <source>
        <dbReference type="ARBA" id="ARBA00022723"/>
    </source>
</evidence>
<evidence type="ECO:0000256" key="2">
    <source>
        <dbReference type="ARBA" id="ARBA00022771"/>
    </source>
</evidence>
<dbReference type="AlphaFoldDB" id="A0AAD7NF42"/>
<dbReference type="EMBL" id="JARKIB010000042">
    <property type="protein sequence ID" value="KAJ7758322.1"/>
    <property type="molecule type" value="Genomic_DNA"/>
</dbReference>
<evidence type="ECO:0000256" key="3">
    <source>
        <dbReference type="ARBA" id="ARBA00022833"/>
    </source>
</evidence>
<dbReference type="Proteomes" id="UP001215598">
    <property type="component" value="Unassembled WGS sequence"/>
</dbReference>
<reference evidence="6" key="1">
    <citation type="submission" date="2023-03" db="EMBL/GenBank/DDBJ databases">
        <title>Massive genome expansion in bonnet fungi (Mycena s.s.) driven by repeated elements and novel gene families across ecological guilds.</title>
        <authorList>
            <consortium name="Lawrence Berkeley National Laboratory"/>
            <person name="Harder C.B."/>
            <person name="Miyauchi S."/>
            <person name="Viragh M."/>
            <person name="Kuo A."/>
            <person name="Thoen E."/>
            <person name="Andreopoulos B."/>
            <person name="Lu D."/>
            <person name="Skrede I."/>
            <person name="Drula E."/>
            <person name="Henrissat B."/>
            <person name="Morin E."/>
            <person name="Kohler A."/>
            <person name="Barry K."/>
            <person name="LaButti K."/>
            <person name="Morin E."/>
            <person name="Salamov A."/>
            <person name="Lipzen A."/>
            <person name="Mereny Z."/>
            <person name="Hegedus B."/>
            <person name="Baldrian P."/>
            <person name="Stursova M."/>
            <person name="Weitz H."/>
            <person name="Taylor A."/>
            <person name="Grigoriev I.V."/>
            <person name="Nagy L.G."/>
            <person name="Martin F."/>
            <person name="Kauserud H."/>
        </authorList>
    </citation>
    <scope>NUCLEOTIDE SEQUENCE</scope>
    <source>
        <strain evidence="6">CBHHK182m</strain>
    </source>
</reference>
<evidence type="ECO:0000313" key="6">
    <source>
        <dbReference type="EMBL" id="KAJ7758322.1"/>
    </source>
</evidence>
<dbReference type="PROSITE" id="PS50865">
    <property type="entry name" value="ZF_MYND_2"/>
    <property type="match status" value="1"/>
</dbReference>
<keyword evidence="7" id="KW-1185">Reference proteome</keyword>
<protein>
    <recommendedName>
        <fullName evidence="5">MYND-type domain-containing protein</fullName>
    </recommendedName>
</protein>
<sequence>MSTIEGILCICSKPAANRCSACKMVSYCSAECQRADWKAHKTQCKAASQGGATGSRVPQVGSLNQLSELVRVGAQYTIYDDCMALGLNPDLISGASGEEFYEDKDGVGNFWRLDAPVREQWEAKAQVHNRKSQRFWTTYLSPISIGREWIDVVLDAVLHVRLPSNNNEMWQNQVNANILAGLFPHLRRFTPAQNTTLLDLFSSRYWNPQNGFRLDTGTGILFAHGQPTPDLIDQLIGRCLSWTRPYNELSTLLECVTIPIQKHWPDIVGTRILDLAFAMLSPGRPGPPGGRTVPGDIILQIAETSPAACKHLLPVLVMTFRRRMISNPAPRLLGLCTAFGISVRGQHTDVLPWLMVEFVGDQNSTDRLKRHLIEETEGKLTQFGIEARDHSPAELVQMNKATMDRLGNPQIL</sequence>
<organism evidence="6 7">
    <name type="scientific">Mycena metata</name>
    <dbReference type="NCBI Taxonomy" id="1033252"/>
    <lineage>
        <taxon>Eukaryota</taxon>
        <taxon>Fungi</taxon>
        <taxon>Dikarya</taxon>
        <taxon>Basidiomycota</taxon>
        <taxon>Agaricomycotina</taxon>
        <taxon>Agaricomycetes</taxon>
        <taxon>Agaricomycetidae</taxon>
        <taxon>Agaricales</taxon>
        <taxon>Marasmiineae</taxon>
        <taxon>Mycenaceae</taxon>
        <taxon>Mycena</taxon>
    </lineage>
</organism>
<gene>
    <name evidence="6" type="ORF">B0H16DRAFT_1535809</name>
</gene>
<keyword evidence="3" id="KW-0862">Zinc</keyword>
<evidence type="ECO:0000256" key="4">
    <source>
        <dbReference type="PROSITE-ProRule" id="PRU00134"/>
    </source>
</evidence>
<dbReference type="Pfam" id="PF01753">
    <property type="entry name" value="zf-MYND"/>
    <property type="match status" value="1"/>
</dbReference>
<proteinExistence type="predicted"/>
<dbReference type="Gene3D" id="6.10.140.2220">
    <property type="match status" value="1"/>
</dbReference>
<dbReference type="GO" id="GO:0008270">
    <property type="term" value="F:zinc ion binding"/>
    <property type="evidence" value="ECO:0007669"/>
    <property type="project" value="UniProtKB-KW"/>
</dbReference>
<dbReference type="InterPro" id="IPR002893">
    <property type="entry name" value="Znf_MYND"/>
</dbReference>
<evidence type="ECO:0000313" key="7">
    <source>
        <dbReference type="Proteomes" id="UP001215598"/>
    </source>
</evidence>
<feature type="domain" description="MYND-type" evidence="5">
    <location>
        <begin position="8"/>
        <end position="44"/>
    </location>
</feature>
<dbReference type="SUPFAM" id="SSF144232">
    <property type="entry name" value="HIT/MYND zinc finger-like"/>
    <property type="match status" value="1"/>
</dbReference>
<keyword evidence="2 4" id="KW-0863">Zinc-finger</keyword>
<accession>A0AAD7NF42</accession>
<evidence type="ECO:0000259" key="5">
    <source>
        <dbReference type="PROSITE" id="PS50865"/>
    </source>
</evidence>
<keyword evidence="1" id="KW-0479">Metal-binding</keyword>
<comment type="caution">
    <text evidence="6">The sequence shown here is derived from an EMBL/GenBank/DDBJ whole genome shotgun (WGS) entry which is preliminary data.</text>
</comment>